<dbReference type="InterPro" id="IPR050143">
    <property type="entry name" value="TRIM/RBCC"/>
</dbReference>
<dbReference type="PRINTS" id="PR01407">
    <property type="entry name" value="BUTYPHLNCDUF"/>
</dbReference>
<accession>A0ABD1KRP5</accession>
<dbReference type="InterPro" id="IPR043136">
    <property type="entry name" value="B30.2/SPRY_sf"/>
</dbReference>
<feature type="region of interest" description="Disordered" evidence="1">
    <location>
        <begin position="135"/>
        <end position="155"/>
    </location>
</feature>
<comment type="caution">
    <text evidence="3">The sequence shown here is derived from an EMBL/GenBank/DDBJ whole genome shotgun (WGS) entry which is preliminary data.</text>
</comment>
<organism evidence="3 4">
    <name type="scientific">Coilia grayii</name>
    <name type="common">Gray's grenadier anchovy</name>
    <dbReference type="NCBI Taxonomy" id="363190"/>
    <lineage>
        <taxon>Eukaryota</taxon>
        <taxon>Metazoa</taxon>
        <taxon>Chordata</taxon>
        <taxon>Craniata</taxon>
        <taxon>Vertebrata</taxon>
        <taxon>Euteleostomi</taxon>
        <taxon>Actinopterygii</taxon>
        <taxon>Neopterygii</taxon>
        <taxon>Teleostei</taxon>
        <taxon>Clupei</taxon>
        <taxon>Clupeiformes</taxon>
        <taxon>Clupeoidei</taxon>
        <taxon>Engraulidae</taxon>
        <taxon>Coilinae</taxon>
        <taxon>Coilia</taxon>
    </lineage>
</organism>
<dbReference type="EMBL" id="JBHFQA010000003">
    <property type="protein sequence ID" value="KAL2101842.1"/>
    <property type="molecule type" value="Genomic_DNA"/>
</dbReference>
<reference evidence="3 4" key="1">
    <citation type="submission" date="2024-09" db="EMBL/GenBank/DDBJ databases">
        <title>A chromosome-level genome assembly of Gray's grenadier anchovy, Coilia grayii.</title>
        <authorList>
            <person name="Fu Z."/>
        </authorList>
    </citation>
    <scope>NUCLEOTIDE SEQUENCE [LARGE SCALE GENOMIC DNA]</scope>
    <source>
        <strain evidence="3">G4</strain>
        <tissue evidence="3">Muscle</tissue>
    </source>
</reference>
<evidence type="ECO:0000313" key="4">
    <source>
        <dbReference type="Proteomes" id="UP001591681"/>
    </source>
</evidence>
<dbReference type="SMART" id="SM00589">
    <property type="entry name" value="PRY"/>
    <property type="match status" value="1"/>
</dbReference>
<feature type="region of interest" description="Disordered" evidence="1">
    <location>
        <begin position="217"/>
        <end position="236"/>
    </location>
</feature>
<name>A0ABD1KRP5_9TELE</name>
<proteinExistence type="predicted"/>
<dbReference type="CDD" id="cd13733">
    <property type="entry name" value="SPRY_PRY_C-I_1"/>
    <property type="match status" value="1"/>
</dbReference>
<dbReference type="SMART" id="SM00449">
    <property type="entry name" value="SPRY"/>
    <property type="match status" value="1"/>
</dbReference>
<dbReference type="Pfam" id="PF00622">
    <property type="entry name" value="SPRY"/>
    <property type="match status" value="1"/>
</dbReference>
<dbReference type="InterPro" id="IPR003879">
    <property type="entry name" value="Butyrophylin_SPRY"/>
</dbReference>
<dbReference type="Proteomes" id="UP001591681">
    <property type="component" value="Unassembled WGS sequence"/>
</dbReference>
<evidence type="ECO:0000259" key="2">
    <source>
        <dbReference type="PROSITE" id="PS50188"/>
    </source>
</evidence>
<dbReference type="SUPFAM" id="SSF49899">
    <property type="entry name" value="Concanavalin A-like lectins/glucanases"/>
    <property type="match status" value="1"/>
</dbReference>
<dbReference type="PANTHER" id="PTHR24103">
    <property type="entry name" value="E3 UBIQUITIN-PROTEIN LIGASE TRIM"/>
    <property type="match status" value="1"/>
</dbReference>
<dbReference type="InterPro" id="IPR006574">
    <property type="entry name" value="PRY"/>
</dbReference>
<dbReference type="PROSITE" id="PS50188">
    <property type="entry name" value="B302_SPRY"/>
    <property type="match status" value="1"/>
</dbReference>
<dbReference type="AlphaFoldDB" id="A0ABD1KRP5"/>
<dbReference type="Pfam" id="PF13765">
    <property type="entry name" value="PRY"/>
    <property type="match status" value="1"/>
</dbReference>
<feature type="compositionally biased region" description="Low complexity" evidence="1">
    <location>
        <begin position="224"/>
        <end position="236"/>
    </location>
</feature>
<sequence>MMKECLQFLVEPAKKLKVRIKETRKKVKNEKKEPLLESQLFIMDLARELNRLCQKSDVLAHIWTCEDVWPPHLCREFIMEWSATLENKKRTQLLSPRPERRDWRGHLLSMLEPSGEQDMAMHRSIIMDWVHQNRAKHQHHHGLGPPEQGQAPGQAPHRTVLVPYVFMLCTAASSWTGSTRTGPSTRSGSAPHGLSALCVHAVHRSIIMDWVHQNRAKHQHHHGLGPPEQGQAPGQAPHRTVLVPYVFMLCTAASSWTGSTRTGPSTRSGSAPHGLSALCVHAVHCSIIMDWVRQHRAKYQHKTKHQARPCTVLVPPAFILGLPAQGQTPDWVRQHKAKHQVMLCMYHSITMDWVHEHKVKHQFGVWPGEPVLMVLDDLEFQWRRGRLPHLRSAMELVIWAVLAESAEKETIPRLWLAHKQKNQKTGLLLFIFHIELWNWICEAAEEVTLDPDTANPDLAISDDNKRMRCGYERRDVADGPRRFNGWWCALASQGFGAGRHYWEVEVGERDWRLGVARGSAARHGYHSLNTESGYLTLRLERGQEMKALTLPATPLPSALPHPRKVGVYLDYEGGQLSFYDVERRAHIYTYTGTFGEELFPVFGTVEVVKDLVIRDAGVREPCFCPGPCLWS</sequence>
<protein>
    <recommendedName>
        <fullName evidence="2">B30.2/SPRY domain-containing protein</fullName>
    </recommendedName>
</protein>
<gene>
    <name evidence="3" type="ORF">ACEWY4_003603</name>
</gene>
<dbReference type="Gene3D" id="2.60.120.920">
    <property type="match status" value="1"/>
</dbReference>
<keyword evidence="4" id="KW-1185">Reference proteome</keyword>
<feature type="compositionally biased region" description="Low complexity" evidence="1">
    <location>
        <begin position="143"/>
        <end position="155"/>
    </location>
</feature>
<evidence type="ECO:0000256" key="1">
    <source>
        <dbReference type="SAM" id="MobiDB-lite"/>
    </source>
</evidence>
<dbReference type="InterPro" id="IPR001870">
    <property type="entry name" value="B30.2/SPRY"/>
</dbReference>
<dbReference type="InterPro" id="IPR013320">
    <property type="entry name" value="ConA-like_dom_sf"/>
</dbReference>
<dbReference type="InterPro" id="IPR003877">
    <property type="entry name" value="SPRY_dom"/>
</dbReference>
<feature type="domain" description="B30.2/SPRY" evidence="2">
    <location>
        <begin position="427"/>
        <end position="620"/>
    </location>
</feature>
<evidence type="ECO:0000313" key="3">
    <source>
        <dbReference type="EMBL" id="KAL2101842.1"/>
    </source>
</evidence>
<dbReference type="FunFam" id="2.60.120.920:FF:000004">
    <property type="entry name" value="Butyrophilin subfamily 1 member A1"/>
    <property type="match status" value="1"/>
</dbReference>